<evidence type="ECO:0000256" key="1">
    <source>
        <dbReference type="ARBA" id="ARBA00004571"/>
    </source>
</evidence>
<evidence type="ECO:0000256" key="6">
    <source>
        <dbReference type="ARBA" id="ARBA00023136"/>
    </source>
</evidence>
<evidence type="ECO:0000256" key="2">
    <source>
        <dbReference type="ARBA" id="ARBA00022448"/>
    </source>
</evidence>
<feature type="domain" description="TonB-dependent receptor plug" evidence="13">
    <location>
        <begin position="111"/>
        <end position="219"/>
    </location>
</feature>
<evidence type="ECO:0000256" key="3">
    <source>
        <dbReference type="ARBA" id="ARBA00022452"/>
    </source>
</evidence>
<comment type="similarity">
    <text evidence="8 9">Belongs to the TonB-dependent receptor family.</text>
</comment>
<dbReference type="PROSITE" id="PS52016">
    <property type="entry name" value="TONB_DEPENDENT_REC_3"/>
    <property type="match status" value="1"/>
</dbReference>
<dbReference type="EMBL" id="BAPV01000003">
    <property type="protein sequence ID" value="GBQ83984.1"/>
    <property type="molecule type" value="Genomic_DNA"/>
</dbReference>
<dbReference type="InterPro" id="IPR012910">
    <property type="entry name" value="Plug_dom"/>
</dbReference>
<keyword evidence="7 8" id="KW-0998">Cell outer membrane</keyword>
<evidence type="ECO:0000259" key="12">
    <source>
        <dbReference type="Pfam" id="PF00593"/>
    </source>
</evidence>
<name>A0ABQ0PXE8_9PROT</name>
<feature type="signal peptide" evidence="11">
    <location>
        <begin position="1"/>
        <end position="29"/>
    </location>
</feature>
<dbReference type="Gene3D" id="2.40.170.20">
    <property type="entry name" value="TonB-dependent receptor, beta-barrel domain"/>
    <property type="match status" value="1"/>
</dbReference>
<feature type="chain" id="PRO_5045597135" evidence="11">
    <location>
        <begin position="30"/>
        <end position="982"/>
    </location>
</feature>
<feature type="region of interest" description="Disordered" evidence="10">
    <location>
        <begin position="36"/>
        <end position="72"/>
    </location>
</feature>
<evidence type="ECO:0000256" key="8">
    <source>
        <dbReference type="PROSITE-ProRule" id="PRU01360"/>
    </source>
</evidence>
<evidence type="ECO:0000313" key="15">
    <source>
        <dbReference type="Proteomes" id="UP001062776"/>
    </source>
</evidence>
<accession>A0ABQ0PXE8</accession>
<keyword evidence="11" id="KW-0732">Signal</keyword>
<evidence type="ECO:0000313" key="14">
    <source>
        <dbReference type="EMBL" id="GBQ83984.1"/>
    </source>
</evidence>
<proteinExistence type="inferred from homology"/>
<keyword evidence="3 8" id="KW-1134">Transmembrane beta strand</keyword>
<dbReference type="InterPro" id="IPR039426">
    <property type="entry name" value="TonB-dep_rcpt-like"/>
</dbReference>
<protein>
    <submittedName>
        <fullName evidence="14">TonB-dependent receptor protein</fullName>
    </submittedName>
</protein>
<dbReference type="InterPro" id="IPR036942">
    <property type="entry name" value="Beta-barrel_TonB_sf"/>
</dbReference>
<feature type="compositionally biased region" description="Low complexity" evidence="10">
    <location>
        <begin position="56"/>
        <end position="72"/>
    </location>
</feature>
<dbReference type="InterPro" id="IPR000531">
    <property type="entry name" value="Beta-barrel_TonB"/>
</dbReference>
<dbReference type="PANTHER" id="PTHR47234">
    <property type="match status" value="1"/>
</dbReference>
<evidence type="ECO:0000256" key="7">
    <source>
        <dbReference type="ARBA" id="ARBA00023237"/>
    </source>
</evidence>
<feature type="compositionally biased region" description="Basic residues" evidence="10">
    <location>
        <begin position="42"/>
        <end position="52"/>
    </location>
</feature>
<evidence type="ECO:0000256" key="4">
    <source>
        <dbReference type="ARBA" id="ARBA00022692"/>
    </source>
</evidence>
<feature type="domain" description="TonB-dependent receptor-like beta-barrel" evidence="12">
    <location>
        <begin position="443"/>
        <end position="945"/>
    </location>
</feature>
<dbReference type="InterPro" id="IPR037066">
    <property type="entry name" value="Plug_dom_sf"/>
</dbReference>
<keyword evidence="14" id="KW-0675">Receptor</keyword>
<comment type="caution">
    <text evidence="14">The sequence shown here is derived from an EMBL/GenBank/DDBJ whole genome shotgun (WGS) entry which is preliminary data.</text>
</comment>
<dbReference type="Gene3D" id="2.170.130.10">
    <property type="entry name" value="TonB-dependent receptor, plug domain"/>
    <property type="match status" value="1"/>
</dbReference>
<evidence type="ECO:0000259" key="13">
    <source>
        <dbReference type="Pfam" id="PF07715"/>
    </source>
</evidence>
<reference evidence="14" key="1">
    <citation type="submission" date="2013-04" db="EMBL/GenBank/DDBJ databases">
        <title>The genome sequencing project of 58 acetic acid bacteria.</title>
        <authorList>
            <person name="Okamoto-Kainuma A."/>
            <person name="Ishikawa M."/>
            <person name="Umino S."/>
            <person name="Koizumi Y."/>
            <person name="Shiwa Y."/>
            <person name="Yoshikawa H."/>
            <person name="Matsutani M."/>
            <person name="Matsushita K."/>
        </authorList>
    </citation>
    <scope>NUCLEOTIDE SEQUENCE</scope>
    <source>
        <strain evidence="14">NRIC 0535</strain>
    </source>
</reference>
<comment type="subcellular location">
    <subcellularLocation>
        <location evidence="1 8">Cell outer membrane</location>
        <topology evidence="1 8">Multi-pass membrane protein</topology>
    </subcellularLocation>
</comment>
<keyword evidence="6 8" id="KW-0472">Membrane</keyword>
<evidence type="ECO:0000256" key="9">
    <source>
        <dbReference type="RuleBase" id="RU003357"/>
    </source>
</evidence>
<keyword evidence="2 8" id="KW-0813">Transport</keyword>
<organism evidence="14 15">
    <name type="scientific">Asaia krungthepensis NRIC 0535</name>
    <dbReference type="NCBI Taxonomy" id="1307925"/>
    <lineage>
        <taxon>Bacteria</taxon>
        <taxon>Pseudomonadati</taxon>
        <taxon>Pseudomonadota</taxon>
        <taxon>Alphaproteobacteria</taxon>
        <taxon>Acetobacterales</taxon>
        <taxon>Acetobacteraceae</taxon>
        <taxon>Asaia</taxon>
    </lineage>
</organism>
<dbReference type="RefSeq" id="WP_264814220.1">
    <property type="nucleotide sequence ID" value="NZ_BAPV01000003.1"/>
</dbReference>
<sequence length="982" mass="106620">MAITRTRLCRTSLLLGATILTGASLPAVAETTSKPAKAISSAHHKAAHKSAGKRMTSTASTTSPAVAPASTPVSINARGNTLVSLSGPVPAGNESITVVGSALSTSRNANANPVQIITAKQIAQTGVNNLGDFFARLPSVGSSATTNAVTNGGGGVSCTDLRNLGTNRVLVLIDGKRTTINGNSNCVDLNAIPLQQVAGVEILKDGGSELYGADAVSGVINIKMRHDVNTGNITMRGSISQYGDAPEGMLSAFKGWNFDHGKGNITLFGQYLTSTGVMQRNRAWANPVALTNPVSGQPTYGSSYSTNGVFYPDSGNGKGYTTHDNGQTVVPFTKADRYPFNRDSSLTNNYQDSSLSGDAHYDVNKHLTVYANVLYSHRTTNSFMAPEPMSGSIPPSTLPGAVVVPGDYPGNPFGEDTTVYRRMGEWGPRRYERASDTVTGMFGAKGEITHGWMYDASYTYGVNRENVRSLNIGNYANLLNTWGLRATEPGNPDTSLVYDPSVCQASAGCELSSPFGKLTPQGAAYTNYTTAENIQYQFRDTNFRVHNNHVVSMPWKNGGELGIALGMEHRSEQMSDSPDPLVAQGLTLTNTQAYTGGGFNVSEGYLEGKLNLLKNAFLAKDLTIDAQGRYSSYNTFGSAKNWKVAINWAPNRDIRFRGTLGTSYRQPNIFELFGGQQLSYETAYDPCSQMGSYGASSATVVATCARQGIGPGFEMRNSAQVPTLQGGNAQVKPETGRTYTFGTVLTPHWVPGLSLSVEYWHYTLKNMISVIGTQYLLDQCYTGANTGYCSAIVRNAQTQQIQTATAMYENLGGLHTSGIDFDLDYTFRITRHDRLNLSNNFQQLVSFQQQYVPGGQWYNYDGRLLYNNSTGQPRVRNYATATWRHDDFSFIYMMSYTGGMVWNNQSQDLVKGTVGRYKTPGIFTHDITLAYQMNRWNFQTGVRNLFDKKPPYVVDGATNSNVYQYGNLFMGRNVFVQAGVNF</sequence>
<dbReference type="Pfam" id="PF00593">
    <property type="entry name" value="TonB_dep_Rec_b-barrel"/>
    <property type="match status" value="1"/>
</dbReference>
<keyword evidence="15" id="KW-1185">Reference proteome</keyword>
<dbReference type="Proteomes" id="UP001062776">
    <property type="component" value="Unassembled WGS sequence"/>
</dbReference>
<keyword evidence="5 9" id="KW-0798">TonB box</keyword>
<evidence type="ECO:0000256" key="5">
    <source>
        <dbReference type="ARBA" id="ARBA00023077"/>
    </source>
</evidence>
<dbReference type="PANTHER" id="PTHR47234:SF2">
    <property type="entry name" value="TONB-DEPENDENT RECEPTOR"/>
    <property type="match status" value="1"/>
</dbReference>
<evidence type="ECO:0000256" key="10">
    <source>
        <dbReference type="SAM" id="MobiDB-lite"/>
    </source>
</evidence>
<dbReference type="SUPFAM" id="SSF56935">
    <property type="entry name" value="Porins"/>
    <property type="match status" value="1"/>
</dbReference>
<keyword evidence="4 8" id="KW-0812">Transmembrane</keyword>
<gene>
    <name evidence="14" type="ORF">AA0535_0387</name>
</gene>
<dbReference type="Pfam" id="PF07715">
    <property type="entry name" value="Plug"/>
    <property type="match status" value="1"/>
</dbReference>
<evidence type="ECO:0000256" key="11">
    <source>
        <dbReference type="SAM" id="SignalP"/>
    </source>
</evidence>